<protein>
    <submittedName>
        <fullName evidence="5">Ribonuclease H-like domain-containing protein</fullName>
    </submittedName>
</protein>
<keyword evidence="1" id="KW-0479">Metal-binding</keyword>
<accession>A0ABQ5DNZ1</accession>
<feature type="region of interest" description="Disordered" evidence="3">
    <location>
        <begin position="537"/>
        <end position="565"/>
    </location>
</feature>
<comment type="caution">
    <text evidence="5">The sequence shown here is derived from an EMBL/GenBank/DDBJ whole genome shotgun (WGS) entry which is preliminary data.</text>
</comment>
<feature type="compositionally biased region" description="Basic and acidic residues" evidence="3">
    <location>
        <begin position="1337"/>
        <end position="1355"/>
    </location>
</feature>
<dbReference type="InterPro" id="IPR012337">
    <property type="entry name" value="RNaseH-like_sf"/>
</dbReference>
<organism evidence="5 6">
    <name type="scientific">Tanacetum coccineum</name>
    <dbReference type="NCBI Taxonomy" id="301880"/>
    <lineage>
        <taxon>Eukaryota</taxon>
        <taxon>Viridiplantae</taxon>
        <taxon>Streptophyta</taxon>
        <taxon>Embryophyta</taxon>
        <taxon>Tracheophyta</taxon>
        <taxon>Spermatophyta</taxon>
        <taxon>Magnoliopsida</taxon>
        <taxon>eudicotyledons</taxon>
        <taxon>Gunneridae</taxon>
        <taxon>Pentapetalae</taxon>
        <taxon>asterids</taxon>
        <taxon>campanulids</taxon>
        <taxon>Asterales</taxon>
        <taxon>Asteraceae</taxon>
        <taxon>Asteroideae</taxon>
        <taxon>Anthemideae</taxon>
        <taxon>Anthemidinae</taxon>
        <taxon>Tanacetum</taxon>
    </lineage>
</organism>
<feature type="region of interest" description="Disordered" evidence="3">
    <location>
        <begin position="68"/>
        <end position="96"/>
    </location>
</feature>
<name>A0ABQ5DNZ1_9ASTR</name>
<dbReference type="Pfam" id="PF13976">
    <property type="entry name" value="gag_pre-integrs"/>
    <property type="match status" value="1"/>
</dbReference>
<feature type="compositionally biased region" description="Polar residues" evidence="3">
    <location>
        <begin position="586"/>
        <end position="608"/>
    </location>
</feature>
<feature type="region of interest" description="Disordered" evidence="3">
    <location>
        <begin position="1091"/>
        <end position="1152"/>
    </location>
</feature>
<feature type="compositionally biased region" description="Polar residues" evidence="3">
    <location>
        <begin position="68"/>
        <end position="87"/>
    </location>
</feature>
<feature type="region of interest" description="Disordered" evidence="3">
    <location>
        <begin position="1167"/>
        <end position="1277"/>
    </location>
</feature>
<evidence type="ECO:0000259" key="4">
    <source>
        <dbReference type="PROSITE" id="PS50994"/>
    </source>
</evidence>
<feature type="region of interest" description="Disordered" evidence="3">
    <location>
        <begin position="585"/>
        <end position="612"/>
    </location>
</feature>
<feature type="compositionally biased region" description="Basic residues" evidence="3">
    <location>
        <begin position="1121"/>
        <end position="1131"/>
    </location>
</feature>
<dbReference type="CDD" id="cd09272">
    <property type="entry name" value="RNase_HI_RT_Ty1"/>
    <property type="match status" value="1"/>
</dbReference>
<dbReference type="InterPro" id="IPR039537">
    <property type="entry name" value="Retrotran_Ty1/copia-like"/>
</dbReference>
<sequence length="1470" mass="163773">MTQKLGNGFESIKKACFVCGRKGYWSKGNRPLWNNAQRVNHQNKFTHPYPKRNFVPTAVVTKSGQVPVNTAKQSSPRAAASISTARPVNTAAPKPKMNDALPTTYSYFKAHSPVKRAFNQKSAAKTNKFNEKVSTARVNNVTTAGPKAVVSAAIGYGENVVKSSACWIWRPTGNVIDHTSKDSGSYMFKRFDYVDLQGRLKHMTGNKSFLTDYQEVDGGFVAVAGSPKGGKITGKGGLTCLFAKDTLDESNLWHMRLGHINFKTMNKLVRGNLVRGLLLKLFENNHTCVACQKGKQYKASCKTKLVSSISQPLQMLHMDLFGPTYVRSINHKTYFLVVTDDYSRFSWIFFLATMDETSGILKTFITGIENQINLKVKIIRCDNETEFKNNHMNQFCGMKGIKREFSVNRVLVIKPHNKTPYELLHGRPPSISFMRPFRCPVTILNTLDPLDKFDGKADEGFFVRYSINSKAFRIFNTRTRKVEENLHITFLENKPNVAGSRPDWLFDIDLLTNSMNYEPVTAGNQTNKNAVVDDAGKKTNEEPANEGERNGQEKEGGASNKEDDQNVQDFRAELDNLLLQQKEGYANSTNRDSTVSPSVSIDGQSFTNADDLPTDSFMPGIFSGAYDDENVGVEADLLGNHHESTQTRRITKISEELAMVSYIKKQRRTNHKDYQNCLFSCFLSQNEPKKVIQALTDPSWIEAMQEELLQFKLQKKDERGIVVKNKARLVAQGYTQEEGIDYDEVFAPVARIEAIRLFLAYASFMGFIVYQMDVKSAFLYGTIEEEVYVCQPPSFEDPQFLDKVYKVEKALYGLHQAPRAWYETLSTYLLENGFRRGIIDKTLFIKKNQGDILLVQFDAQEVPDEFYRGAHFLLKVAGKALNKDEEAEDVDVHLYRLMIGSLMYLTASRPDIMFAVCTCVRFQVTPMTSQFHALKMIFRYLKGQSKLGLWYPRDSPFDLEAFSDSDYARASLDMKSTTGGCQFLGKRLISWQCKKQTIVANSTTEAEYVAAANCCGQFWATAKSKTVNDVKQIHATVDGKTMIALAEPFNDIYVTPVHTKKVFTNMKRQNKDFSGRITPLFASMLVPQVVEGEGSGQPSEPQPPSSTAPPSQVTTVATQHQKTHKPRRAKRGRDTEIPQSSGPPKKVGDEAVYTGEDDRVVRAATTASSLEAEQESGNIHKTRPTTTLNEPSPQGLGSGSGPRRQDTTLGGADAQTRFETASKKSHDPPLSEGNTSGSGEDSMEHQVDLTDFVPPTPHDSPLSGGHTPGSDEGRPNFNELINLCTQLSNRVLALENSKTAQDLVIQKLKKRVKRLEKALRARTPGMKLFKIGTSRRKGLDKENVSKQGRKSDKTKPMFNDSDFDVLDDAMENVKGGSIAEQITIARDTLNTDSINVSTVGPLHVSTVGPSNVSTAGPSAGTAGDIFEDEMITIDDTLVPIRSARSRTISVIISNVEEEPRRETPVPIVQS</sequence>
<evidence type="ECO:0000313" key="5">
    <source>
        <dbReference type="EMBL" id="GJT40910.1"/>
    </source>
</evidence>
<reference evidence="5" key="2">
    <citation type="submission" date="2022-01" db="EMBL/GenBank/DDBJ databases">
        <authorList>
            <person name="Yamashiro T."/>
            <person name="Shiraishi A."/>
            <person name="Satake H."/>
            <person name="Nakayama K."/>
        </authorList>
    </citation>
    <scope>NUCLEOTIDE SEQUENCE</scope>
</reference>
<evidence type="ECO:0000313" key="6">
    <source>
        <dbReference type="Proteomes" id="UP001151760"/>
    </source>
</evidence>
<dbReference type="Proteomes" id="UP001151760">
    <property type="component" value="Unassembled WGS sequence"/>
</dbReference>
<dbReference type="InterPro" id="IPR036397">
    <property type="entry name" value="RNaseH_sf"/>
</dbReference>
<dbReference type="InterPro" id="IPR001584">
    <property type="entry name" value="Integrase_cat-core"/>
</dbReference>
<reference evidence="5" key="1">
    <citation type="journal article" date="2022" name="Int. J. Mol. Sci.">
        <title>Draft Genome of Tanacetum Coccineum: Genomic Comparison of Closely Related Tanacetum-Family Plants.</title>
        <authorList>
            <person name="Yamashiro T."/>
            <person name="Shiraishi A."/>
            <person name="Nakayama K."/>
            <person name="Satake H."/>
        </authorList>
    </citation>
    <scope>NUCLEOTIDE SEQUENCE</scope>
</reference>
<dbReference type="Pfam" id="PF00665">
    <property type="entry name" value="rve"/>
    <property type="match status" value="1"/>
</dbReference>
<evidence type="ECO:0000256" key="2">
    <source>
        <dbReference type="ARBA" id="ARBA00022801"/>
    </source>
</evidence>
<feature type="region of interest" description="Disordered" evidence="3">
    <location>
        <begin position="1337"/>
        <end position="1359"/>
    </location>
</feature>
<dbReference type="InterPro" id="IPR013103">
    <property type="entry name" value="RVT_2"/>
</dbReference>
<dbReference type="SUPFAM" id="SSF53098">
    <property type="entry name" value="Ribonuclease H-like"/>
    <property type="match status" value="1"/>
</dbReference>
<dbReference type="EMBL" id="BQNB010015514">
    <property type="protein sequence ID" value="GJT40910.1"/>
    <property type="molecule type" value="Genomic_DNA"/>
</dbReference>
<evidence type="ECO:0000256" key="1">
    <source>
        <dbReference type="ARBA" id="ARBA00022723"/>
    </source>
</evidence>
<feature type="compositionally biased region" description="Basic and acidic residues" evidence="3">
    <location>
        <begin position="1220"/>
        <end position="1229"/>
    </location>
</feature>
<dbReference type="PROSITE" id="PS50994">
    <property type="entry name" value="INTEGRASE"/>
    <property type="match status" value="1"/>
</dbReference>
<keyword evidence="2" id="KW-0378">Hydrolase</keyword>
<dbReference type="InterPro" id="IPR057670">
    <property type="entry name" value="SH3_retrovirus"/>
</dbReference>
<dbReference type="PANTHER" id="PTHR42648">
    <property type="entry name" value="TRANSPOSASE, PUTATIVE-RELATED"/>
    <property type="match status" value="1"/>
</dbReference>
<evidence type="ECO:0000256" key="3">
    <source>
        <dbReference type="SAM" id="MobiDB-lite"/>
    </source>
</evidence>
<keyword evidence="6" id="KW-1185">Reference proteome</keyword>
<gene>
    <name evidence="5" type="ORF">Tco_0940775</name>
</gene>
<dbReference type="Gene3D" id="3.30.420.10">
    <property type="entry name" value="Ribonuclease H-like superfamily/Ribonuclease H"/>
    <property type="match status" value="1"/>
</dbReference>
<feature type="compositionally biased region" description="Polar residues" evidence="3">
    <location>
        <begin position="1167"/>
        <end position="1190"/>
    </location>
</feature>
<dbReference type="Pfam" id="PF07727">
    <property type="entry name" value="RVT_2"/>
    <property type="match status" value="1"/>
</dbReference>
<dbReference type="PANTHER" id="PTHR42648:SF32">
    <property type="entry name" value="RIBONUCLEASE H-LIKE DOMAIN, GAG-PRE-INTEGRASE DOMAIN PROTEIN-RELATED"/>
    <property type="match status" value="1"/>
</dbReference>
<dbReference type="Pfam" id="PF25597">
    <property type="entry name" value="SH3_retrovirus"/>
    <property type="match status" value="1"/>
</dbReference>
<feature type="domain" description="Integrase catalytic" evidence="4">
    <location>
        <begin position="308"/>
        <end position="407"/>
    </location>
</feature>
<proteinExistence type="predicted"/>
<dbReference type="InterPro" id="IPR025724">
    <property type="entry name" value="GAG-pre-integrase_dom"/>
</dbReference>